<dbReference type="Proteomes" id="UP000052976">
    <property type="component" value="Unassembled WGS sequence"/>
</dbReference>
<feature type="compositionally biased region" description="Basic and acidic residues" evidence="8">
    <location>
        <begin position="303"/>
        <end position="325"/>
    </location>
</feature>
<dbReference type="Gene3D" id="3.30.70.330">
    <property type="match status" value="1"/>
</dbReference>
<keyword evidence="11" id="KW-1185">Reference proteome</keyword>
<feature type="compositionally biased region" description="Acidic residues" evidence="8">
    <location>
        <begin position="35"/>
        <end position="55"/>
    </location>
</feature>
<evidence type="ECO:0000256" key="4">
    <source>
        <dbReference type="ARBA" id="ARBA00023015"/>
    </source>
</evidence>
<dbReference type="EMBL" id="KK719666">
    <property type="protein sequence ID" value="KFO64697.1"/>
    <property type="molecule type" value="Genomic_DNA"/>
</dbReference>
<keyword evidence="7" id="KW-0694">RNA-binding</keyword>
<dbReference type="InterPro" id="IPR034781">
    <property type="entry name" value="SAFB1_2_RBD"/>
</dbReference>
<keyword evidence="4" id="KW-0805">Transcription regulation</keyword>
<dbReference type="SUPFAM" id="SSF54928">
    <property type="entry name" value="RNA-binding domain, RBD"/>
    <property type="match status" value="1"/>
</dbReference>
<feature type="compositionally biased region" description="Basic and acidic residues" evidence="8">
    <location>
        <begin position="752"/>
        <end position="770"/>
    </location>
</feature>
<feature type="non-terminal residue" evidence="10">
    <location>
        <position position="1"/>
    </location>
</feature>
<dbReference type="PROSITE" id="PS50102">
    <property type="entry name" value="RRM"/>
    <property type="match status" value="1"/>
</dbReference>
<protein>
    <submittedName>
        <fullName evidence="10">Scaffold attachment factor B1</fullName>
    </submittedName>
</protein>
<proteinExistence type="predicted"/>
<dbReference type="PANTHER" id="PTHR15683:SF6">
    <property type="entry name" value="SCAFFOLD ATTACHMENT FACTOR B1"/>
    <property type="match status" value="1"/>
</dbReference>
<dbReference type="GO" id="GO:0003723">
    <property type="term" value="F:RNA binding"/>
    <property type="evidence" value="ECO:0007669"/>
    <property type="project" value="UniProtKB-UniRule"/>
</dbReference>
<organism evidence="10 11">
    <name type="scientific">Corvus brachyrhynchos</name>
    <name type="common">American crow</name>
    <dbReference type="NCBI Taxonomy" id="85066"/>
    <lineage>
        <taxon>Eukaryota</taxon>
        <taxon>Metazoa</taxon>
        <taxon>Chordata</taxon>
        <taxon>Craniata</taxon>
        <taxon>Vertebrata</taxon>
        <taxon>Euteleostomi</taxon>
        <taxon>Archelosauria</taxon>
        <taxon>Archosauria</taxon>
        <taxon>Dinosauria</taxon>
        <taxon>Saurischia</taxon>
        <taxon>Theropoda</taxon>
        <taxon>Coelurosauria</taxon>
        <taxon>Aves</taxon>
        <taxon>Neognathae</taxon>
        <taxon>Neoaves</taxon>
        <taxon>Telluraves</taxon>
        <taxon>Australaves</taxon>
        <taxon>Passeriformes</taxon>
        <taxon>Corvoidea</taxon>
        <taxon>Corvidae</taxon>
        <taxon>Corvus</taxon>
    </lineage>
</organism>
<evidence type="ECO:0000256" key="8">
    <source>
        <dbReference type="SAM" id="MobiDB-lite"/>
    </source>
</evidence>
<dbReference type="CDD" id="cd12679">
    <property type="entry name" value="RRM_SAFB1_SAFB2"/>
    <property type="match status" value="1"/>
</dbReference>
<keyword evidence="3" id="KW-0597">Phosphoprotein</keyword>
<dbReference type="GO" id="GO:0006357">
    <property type="term" value="P:regulation of transcription by RNA polymerase II"/>
    <property type="evidence" value="ECO:0007669"/>
    <property type="project" value="TreeGrafter"/>
</dbReference>
<evidence type="ECO:0000259" key="9">
    <source>
        <dbReference type="PROSITE" id="PS50102"/>
    </source>
</evidence>
<dbReference type="STRING" id="85066.A0A091F776"/>
<dbReference type="SMART" id="SM00360">
    <property type="entry name" value="RRM"/>
    <property type="match status" value="1"/>
</dbReference>
<dbReference type="FunFam" id="3.30.70.330:FF:000897">
    <property type="entry name" value="Scaffold attachment factor B2"/>
    <property type="match status" value="1"/>
</dbReference>
<feature type="non-terminal residue" evidence="10">
    <location>
        <position position="790"/>
    </location>
</feature>
<dbReference type="InterPro" id="IPR012677">
    <property type="entry name" value="Nucleotide-bd_a/b_plait_sf"/>
</dbReference>
<evidence type="ECO:0000256" key="7">
    <source>
        <dbReference type="PROSITE-ProRule" id="PRU00176"/>
    </source>
</evidence>
<dbReference type="GO" id="GO:0005634">
    <property type="term" value="C:nucleus"/>
    <property type="evidence" value="ECO:0007669"/>
    <property type="project" value="UniProtKB-SubCell"/>
</dbReference>
<evidence type="ECO:0000256" key="1">
    <source>
        <dbReference type="ARBA" id="ARBA00004123"/>
    </source>
</evidence>
<keyword evidence="6" id="KW-0539">Nucleus</keyword>
<dbReference type="GO" id="GO:0043565">
    <property type="term" value="F:sequence-specific DNA binding"/>
    <property type="evidence" value="ECO:0007669"/>
    <property type="project" value="TreeGrafter"/>
</dbReference>
<dbReference type="GO" id="GO:0050684">
    <property type="term" value="P:regulation of mRNA processing"/>
    <property type="evidence" value="ECO:0007669"/>
    <property type="project" value="TreeGrafter"/>
</dbReference>
<evidence type="ECO:0000256" key="2">
    <source>
        <dbReference type="ARBA" id="ARBA00022481"/>
    </source>
</evidence>
<evidence type="ECO:0000313" key="10">
    <source>
        <dbReference type="EMBL" id="KFO64697.1"/>
    </source>
</evidence>
<feature type="domain" description="RRM" evidence="9">
    <location>
        <begin position="332"/>
        <end position="410"/>
    </location>
</feature>
<accession>A0A091F776</accession>
<comment type="subcellular location">
    <subcellularLocation>
        <location evidence="1">Nucleus</location>
    </subcellularLocation>
</comment>
<dbReference type="InterPro" id="IPR035979">
    <property type="entry name" value="RBD_domain_sf"/>
</dbReference>
<name>A0A091F776_CORBR</name>
<dbReference type="PANTHER" id="PTHR15683">
    <property type="entry name" value="SCAFFOLD ATTACHMENT FACTOR B-RELATED"/>
    <property type="match status" value="1"/>
</dbReference>
<evidence type="ECO:0000256" key="6">
    <source>
        <dbReference type="ARBA" id="ARBA00023242"/>
    </source>
</evidence>
<feature type="compositionally biased region" description="Basic and acidic residues" evidence="8">
    <location>
        <begin position="608"/>
        <end position="730"/>
    </location>
</feature>
<evidence type="ECO:0000256" key="3">
    <source>
        <dbReference type="ARBA" id="ARBA00022553"/>
    </source>
</evidence>
<keyword evidence="5" id="KW-0804">Transcription</keyword>
<feature type="region of interest" description="Disordered" evidence="8">
    <location>
        <begin position="1"/>
        <end position="55"/>
    </location>
</feature>
<gene>
    <name evidence="10" type="ORF">N302_05604</name>
</gene>
<dbReference type="Pfam" id="PF00076">
    <property type="entry name" value="RRM_1"/>
    <property type="match status" value="1"/>
</dbReference>
<feature type="region of interest" description="Disordered" evidence="8">
    <location>
        <begin position="403"/>
        <end position="582"/>
    </location>
</feature>
<feature type="compositionally biased region" description="Polar residues" evidence="8">
    <location>
        <begin position="288"/>
        <end position="300"/>
    </location>
</feature>
<dbReference type="InterPro" id="IPR051738">
    <property type="entry name" value="SAF_Modulators"/>
</dbReference>
<feature type="compositionally biased region" description="Basic and acidic residues" evidence="8">
    <location>
        <begin position="485"/>
        <end position="497"/>
    </location>
</feature>
<feature type="compositionally biased region" description="Basic and acidic residues" evidence="8">
    <location>
        <begin position="403"/>
        <end position="477"/>
    </location>
</feature>
<keyword evidence="2" id="KW-0488">Methylation</keyword>
<feature type="compositionally biased region" description="Basic and acidic residues" evidence="8">
    <location>
        <begin position="270"/>
        <end position="287"/>
    </location>
</feature>
<feature type="region of interest" description="Disordered" evidence="8">
    <location>
        <begin position="608"/>
        <end position="790"/>
    </location>
</feature>
<evidence type="ECO:0000256" key="5">
    <source>
        <dbReference type="ARBA" id="ARBA00023163"/>
    </source>
</evidence>
<feature type="compositionally biased region" description="Basic and acidic residues" evidence="8">
    <location>
        <begin position="507"/>
        <end position="582"/>
    </location>
</feature>
<feature type="compositionally biased region" description="Low complexity" evidence="8">
    <location>
        <begin position="256"/>
        <end position="269"/>
    </location>
</feature>
<evidence type="ECO:0000313" key="11">
    <source>
        <dbReference type="Proteomes" id="UP000052976"/>
    </source>
</evidence>
<reference evidence="10 11" key="1">
    <citation type="submission" date="2014-04" db="EMBL/GenBank/DDBJ databases">
        <title>Genome evolution of avian class.</title>
        <authorList>
            <person name="Zhang G."/>
            <person name="Li C."/>
        </authorList>
    </citation>
    <scope>NUCLEOTIDE SEQUENCE [LARGE SCALE GENOMIC DNA]</scope>
    <source>
        <strain evidence="10">BGI_N302</strain>
    </source>
</reference>
<dbReference type="AlphaFoldDB" id="A0A091F776"/>
<sequence length="790" mass="90590">AIEEEGGNPDEIPVISENMKKTPKRSSKGRRPDEEGVEDNGLEEDSGDGQDDIEASLDNLQDIDMMDISVLDEAEIDNGNAVDCGDDYSAHNILDSLSDSKENADAEVKELPDQPTEYAVGNLEASPQFSEIKEESREIPIVMVCISYVCEIRVFFLINLFLNEIAKCHASSTFVIAVFPWRVKKEAALAAAQLEEDALALDSKSAQALARKEAKRLVVAKGETSEQSPEEEAPDSEGVVVETLSDQSSKRSQGLEASSGETAEKGAGAEARDSKEDGKRTEDKANSEESSPATKESSASEGGDQKKSPVEDRDTKTIAKDEKGRVGSGSGRNLWVSGLSSSTRATDLKNLFSKYGKVVGAKVVTNARSPGARCYGFVTMSTSEEATKCINHLHRTELHGKMISVEKAKNEPAGKKPSDKKESETRKEKDRHHSAESVGIKKEEKIDKKDDAKKSEKDEKEGKEKDEQKTGSSDRSRASKSVSRGTERTVVMDKSKGEPVISVKTSTSKERSTKSQDRKSESKEKQDILSFDKIKEQRERERQRQREREIRETERRRERERRDREQRLAAIHERDERQRLQRERERLEFQRQRLDRERLERERLERERMHIEQERRREQERIQREREELRRQQEQLRYEQERRSAMRRPYDPDSRRDDPYWPEAKRLALEDRYHSDFSRQDRFHDFDHRDRGRYQDHCLDRRDCTRGIPDRDGQHYPDERHGGPDRHSRDSWAGYGSDRRMSEGRGIPPQTRDGRDWGDHGRKLEGHQDRTWQGNVDGGVMGRDHERWQG</sequence>
<feature type="region of interest" description="Disordered" evidence="8">
    <location>
        <begin position="220"/>
        <end position="340"/>
    </location>
</feature>
<dbReference type="InterPro" id="IPR000504">
    <property type="entry name" value="RRM_dom"/>
</dbReference>